<keyword evidence="2" id="KW-1185">Reference proteome</keyword>
<sequence length="94" mass="10693">MAHNPLDILGFTRDVARSLILCNKSTTRNATGRLPSKVNRVPEDVRLDQQKHYLTPGPTQRRCIFCGRKTMKLCIKCPNAPIHKDCFATFHSNK</sequence>
<reference evidence="1 2" key="1">
    <citation type="journal article" date="2021" name="Elife">
        <title>Chloroplast acquisition without the gene transfer in kleptoplastic sea slugs, Plakobranchus ocellatus.</title>
        <authorList>
            <person name="Maeda T."/>
            <person name="Takahashi S."/>
            <person name="Yoshida T."/>
            <person name="Shimamura S."/>
            <person name="Takaki Y."/>
            <person name="Nagai Y."/>
            <person name="Toyoda A."/>
            <person name="Suzuki Y."/>
            <person name="Arimoto A."/>
            <person name="Ishii H."/>
            <person name="Satoh N."/>
            <person name="Nishiyama T."/>
            <person name="Hasebe M."/>
            <person name="Maruyama T."/>
            <person name="Minagawa J."/>
            <person name="Obokata J."/>
            <person name="Shigenobu S."/>
        </authorList>
    </citation>
    <scope>NUCLEOTIDE SEQUENCE [LARGE SCALE GENOMIC DNA]</scope>
</reference>
<evidence type="ECO:0000313" key="2">
    <source>
        <dbReference type="Proteomes" id="UP000735302"/>
    </source>
</evidence>
<name>A0AAV4CLE8_9GAST</name>
<accession>A0AAV4CLE8</accession>
<evidence type="ECO:0000313" key="1">
    <source>
        <dbReference type="EMBL" id="GFO32342.1"/>
    </source>
</evidence>
<dbReference type="AlphaFoldDB" id="A0AAV4CLE8"/>
<protein>
    <submittedName>
        <fullName evidence="1">PiggyBac transposable element-derived protein 3-like</fullName>
    </submittedName>
</protein>
<comment type="caution">
    <text evidence="1">The sequence shown here is derived from an EMBL/GenBank/DDBJ whole genome shotgun (WGS) entry which is preliminary data.</text>
</comment>
<organism evidence="1 2">
    <name type="scientific">Plakobranchus ocellatus</name>
    <dbReference type="NCBI Taxonomy" id="259542"/>
    <lineage>
        <taxon>Eukaryota</taxon>
        <taxon>Metazoa</taxon>
        <taxon>Spiralia</taxon>
        <taxon>Lophotrochozoa</taxon>
        <taxon>Mollusca</taxon>
        <taxon>Gastropoda</taxon>
        <taxon>Heterobranchia</taxon>
        <taxon>Euthyneura</taxon>
        <taxon>Panpulmonata</taxon>
        <taxon>Sacoglossa</taxon>
        <taxon>Placobranchoidea</taxon>
        <taxon>Plakobranchidae</taxon>
        <taxon>Plakobranchus</taxon>
    </lineage>
</organism>
<dbReference type="Proteomes" id="UP000735302">
    <property type="component" value="Unassembled WGS sequence"/>
</dbReference>
<dbReference type="EMBL" id="BLXT01006603">
    <property type="protein sequence ID" value="GFO32342.1"/>
    <property type="molecule type" value="Genomic_DNA"/>
</dbReference>
<gene>
    <name evidence="1" type="ORF">PoB_005884700</name>
</gene>
<proteinExistence type="predicted"/>